<evidence type="ECO:0000313" key="2">
    <source>
        <dbReference type="Proteomes" id="UP000620874"/>
    </source>
</evidence>
<dbReference type="InterPro" id="IPR029068">
    <property type="entry name" value="Glyas_Bleomycin-R_OHBP_Dase"/>
</dbReference>
<accession>A0ABR8Y9Y6</accession>
<dbReference type="SUPFAM" id="SSF54593">
    <property type="entry name" value="Glyoxalase/Bleomycin resistance protein/Dihydroxybiphenyl dioxygenase"/>
    <property type="match status" value="1"/>
</dbReference>
<dbReference type="Pfam" id="PF13669">
    <property type="entry name" value="Glyoxalase_4"/>
    <property type="match status" value="1"/>
</dbReference>
<dbReference type="RefSeq" id="WP_022039543.1">
    <property type="nucleotide sequence ID" value="NZ_JACSPP010000036.1"/>
</dbReference>
<proteinExistence type="predicted"/>
<dbReference type="Proteomes" id="UP000620874">
    <property type="component" value="Unassembled WGS sequence"/>
</dbReference>
<gene>
    <name evidence="1" type="ORF">H9625_11385</name>
</gene>
<reference evidence="1 2" key="1">
    <citation type="submission" date="2020-08" db="EMBL/GenBank/DDBJ databases">
        <title>A Genomic Blueprint of the Chicken Gut Microbiome.</title>
        <authorList>
            <person name="Gilroy R."/>
            <person name="Ravi A."/>
            <person name="Getino M."/>
            <person name="Pursley I."/>
            <person name="Horton D.L."/>
            <person name="Alikhan N.-F."/>
            <person name="Baker D."/>
            <person name="Gharbi K."/>
            <person name="Hall N."/>
            <person name="Watson M."/>
            <person name="Adriaenssens E.M."/>
            <person name="Foster-Nyarko E."/>
            <person name="Jarju S."/>
            <person name="Secka A."/>
            <person name="Antonio M."/>
            <person name="Oren A."/>
            <person name="Chaudhuri R."/>
            <person name="La Ragione R.M."/>
            <person name="Hildebrand F."/>
            <person name="Pallen M.J."/>
        </authorList>
    </citation>
    <scope>NUCLEOTIDE SEQUENCE [LARGE SCALE GENOMIC DNA]</scope>
    <source>
        <strain evidence="1 2">Sa1CVN1</strain>
    </source>
</reference>
<dbReference type="Gene3D" id="3.10.180.10">
    <property type="entry name" value="2,3-Dihydroxybiphenyl 1,2-Dioxygenase, domain 1"/>
    <property type="match status" value="1"/>
</dbReference>
<dbReference type="EMBL" id="JACSPP010000036">
    <property type="protein sequence ID" value="MBD8041026.1"/>
    <property type="molecule type" value="Genomic_DNA"/>
</dbReference>
<name>A0ABR8Y9Y6_9BACT</name>
<comment type="caution">
    <text evidence="1">The sequence shown here is derived from an EMBL/GenBank/DDBJ whole genome shotgun (WGS) entry which is preliminary data.</text>
</comment>
<keyword evidence="2" id="KW-1185">Reference proteome</keyword>
<sequence length="134" mass="14904">MLNEILFHHVGYVVADIRLSAAQFAQLGYVAGEILYDEGLQVELCYLTKEGAPLVELVHQLQSGSLEASLLHANGVMPYHLAYEALGFDKACEELLAQGYERLFAPVQVGALQGIRICYFHHPDAGYIELIEKR</sequence>
<organism evidence="1 2">
    <name type="scientific">Phocaeicola intestinalis</name>
    <dbReference type="NCBI Taxonomy" id="2762212"/>
    <lineage>
        <taxon>Bacteria</taxon>
        <taxon>Pseudomonadati</taxon>
        <taxon>Bacteroidota</taxon>
        <taxon>Bacteroidia</taxon>
        <taxon>Bacteroidales</taxon>
        <taxon>Bacteroidaceae</taxon>
        <taxon>Phocaeicola</taxon>
    </lineage>
</organism>
<evidence type="ECO:0000313" key="1">
    <source>
        <dbReference type="EMBL" id="MBD8041026.1"/>
    </source>
</evidence>
<protein>
    <submittedName>
        <fullName evidence="1">VOC family protein</fullName>
    </submittedName>
</protein>